<feature type="region of interest" description="Disordered" evidence="1">
    <location>
        <begin position="128"/>
        <end position="150"/>
    </location>
</feature>
<feature type="region of interest" description="Disordered" evidence="1">
    <location>
        <begin position="90"/>
        <end position="114"/>
    </location>
</feature>
<evidence type="ECO:0000256" key="1">
    <source>
        <dbReference type="SAM" id="MobiDB-lite"/>
    </source>
</evidence>
<reference evidence="2" key="1">
    <citation type="submission" date="2022-07" db="EMBL/GenBank/DDBJ databases">
        <title>Draft genome sequence of Zalerion maritima ATCC 34329, a (micro)plastics degrading marine fungus.</title>
        <authorList>
            <person name="Paco A."/>
            <person name="Goncalves M.F.M."/>
            <person name="Rocha-Santos T.A.P."/>
            <person name="Alves A."/>
        </authorList>
    </citation>
    <scope>NUCLEOTIDE SEQUENCE</scope>
    <source>
        <strain evidence="2">ATCC 34329</strain>
    </source>
</reference>
<sequence length="238" mass="26558">MIAFGGRRRTDKPHDEPIWFAWTMQQKGICKMGVLETMYLPDLVSQAGPNPPRYYVEFDGCFGDFPATAGGCVWKTGTFHGRGKLDSGIYKMSTASAPPQGEARSRPSPAAPQYNPCPFYDDLDGLSRIRQFQPGPGPPGRSQSAPHRTALTPAPLFGSPISRQISVFTDPSDSHGRNNPRFHEYTTARFQVATSGWSMSALRRLWNFRSLVVELRYWCTVYPAMEVREGSAVDVARY</sequence>
<name>A0AAD5RV78_9PEZI</name>
<dbReference type="AlphaFoldDB" id="A0AAD5RV78"/>
<evidence type="ECO:0000313" key="3">
    <source>
        <dbReference type="Proteomes" id="UP001201980"/>
    </source>
</evidence>
<protein>
    <submittedName>
        <fullName evidence="2">Uncharacterized protein</fullName>
    </submittedName>
</protein>
<keyword evidence="3" id="KW-1185">Reference proteome</keyword>
<organism evidence="2 3">
    <name type="scientific">Zalerion maritima</name>
    <dbReference type="NCBI Taxonomy" id="339359"/>
    <lineage>
        <taxon>Eukaryota</taxon>
        <taxon>Fungi</taxon>
        <taxon>Dikarya</taxon>
        <taxon>Ascomycota</taxon>
        <taxon>Pezizomycotina</taxon>
        <taxon>Sordariomycetes</taxon>
        <taxon>Lulworthiomycetidae</taxon>
        <taxon>Lulworthiales</taxon>
        <taxon>Lulworthiaceae</taxon>
        <taxon>Zalerion</taxon>
    </lineage>
</organism>
<gene>
    <name evidence="2" type="ORF">MKZ38_002749</name>
</gene>
<accession>A0AAD5RV78</accession>
<dbReference type="EMBL" id="JAKWBI020000186">
    <property type="protein sequence ID" value="KAJ2899882.1"/>
    <property type="molecule type" value="Genomic_DNA"/>
</dbReference>
<evidence type="ECO:0000313" key="2">
    <source>
        <dbReference type="EMBL" id="KAJ2899882.1"/>
    </source>
</evidence>
<proteinExistence type="predicted"/>
<dbReference type="Proteomes" id="UP001201980">
    <property type="component" value="Unassembled WGS sequence"/>
</dbReference>
<comment type="caution">
    <text evidence="2">The sequence shown here is derived from an EMBL/GenBank/DDBJ whole genome shotgun (WGS) entry which is preliminary data.</text>
</comment>